<organism evidence="1 2">
    <name type="scientific">Candidatus Mycoplasma haematobovis</name>
    <dbReference type="NCBI Taxonomy" id="432608"/>
    <lineage>
        <taxon>Bacteria</taxon>
        <taxon>Bacillati</taxon>
        <taxon>Mycoplasmatota</taxon>
        <taxon>Mollicutes</taxon>
        <taxon>Mycoplasmataceae</taxon>
        <taxon>Mycoplasma</taxon>
    </lineage>
</organism>
<proteinExistence type="predicted"/>
<accession>A0A1A9QFA9</accession>
<dbReference type="EMBL" id="LWUJ01000010">
    <property type="protein sequence ID" value="OAL10636.1"/>
    <property type="molecule type" value="Genomic_DNA"/>
</dbReference>
<evidence type="ECO:0000313" key="1">
    <source>
        <dbReference type="EMBL" id="OAL10636.1"/>
    </source>
</evidence>
<gene>
    <name evidence="1" type="ORF">A6V39_01030</name>
</gene>
<comment type="caution">
    <text evidence="1">The sequence shown here is derived from an EMBL/GenBank/DDBJ whole genome shotgun (WGS) entry which is preliminary data.</text>
</comment>
<evidence type="ECO:0000313" key="2">
    <source>
        <dbReference type="Proteomes" id="UP000077623"/>
    </source>
</evidence>
<protein>
    <submittedName>
        <fullName evidence="1">Uncharacterized protein</fullName>
    </submittedName>
</protein>
<reference evidence="2" key="1">
    <citation type="submission" date="2016-04" db="EMBL/GenBank/DDBJ databases">
        <authorList>
            <person name="Quiroz-Castaneda R.E."/>
            <person name="Martinez-Ocampo F."/>
        </authorList>
    </citation>
    <scope>NUCLEOTIDE SEQUENCE [LARGE SCALE GENOMIC DNA]</scope>
    <source>
        <strain evidence="2">INIFAP01</strain>
    </source>
</reference>
<sequence length="307" mass="34302">MIPLQISTPPLKAGFYSSLLKPVFLLGVSGISSVGLTSTLSSSNNLAKSMVDDIVKKVGEQESIKKLGTGISELFETLEDWLKKVVNKSSEWRDKLKDYAKINEIPTGAKMMLSKLGTWSGQVWDVIKQYVPEIAKINWEKIRSLIAQYGDKAVNLLSLLKNIFDSKGGDTLLITKLFEAINNEKFGEFASAMGGLIQKKPEAFNDLNSDDVGKIFDAFNGDEQGTVETLQKLEQKEGKLDKDQLMGALNKGSLMWRAKHYLGRAKEFEEQKRTGKPIDQGELKSVIENLKKVMQEIETIKQQHKSK</sequence>
<dbReference type="AlphaFoldDB" id="A0A1A9QFA9"/>
<dbReference type="STRING" id="432608.A6V39_01030"/>
<name>A0A1A9QFA9_9MOLU</name>
<dbReference type="Proteomes" id="UP000077623">
    <property type="component" value="Unassembled WGS sequence"/>
</dbReference>
<dbReference type="RefSeq" id="WP_187149872.1">
    <property type="nucleotide sequence ID" value="NZ_LWUJ01000010.1"/>
</dbReference>
<keyword evidence="2" id="KW-1185">Reference proteome</keyword>